<dbReference type="PANTHER" id="PTHR47584:SF14">
    <property type="entry name" value="L10-INTERACTING MYB DOMAIN-CONTAINING PROTEIN-LIKE"/>
    <property type="match status" value="1"/>
</dbReference>
<keyword evidence="3" id="KW-1185">Reference proteome</keyword>
<protein>
    <recommendedName>
        <fullName evidence="1">Myb/SANT-like domain-containing protein</fullName>
    </recommendedName>
</protein>
<proteinExistence type="predicted"/>
<feature type="domain" description="Myb/SANT-like" evidence="1">
    <location>
        <begin position="8"/>
        <end position="91"/>
    </location>
</feature>
<dbReference type="PANTHER" id="PTHR47584">
    <property type="match status" value="1"/>
</dbReference>
<organism evidence="2 3">
    <name type="scientific">Lithocarpus litseifolius</name>
    <dbReference type="NCBI Taxonomy" id="425828"/>
    <lineage>
        <taxon>Eukaryota</taxon>
        <taxon>Viridiplantae</taxon>
        <taxon>Streptophyta</taxon>
        <taxon>Embryophyta</taxon>
        <taxon>Tracheophyta</taxon>
        <taxon>Spermatophyta</taxon>
        <taxon>Magnoliopsida</taxon>
        <taxon>eudicotyledons</taxon>
        <taxon>Gunneridae</taxon>
        <taxon>Pentapetalae</taxon>
        <taxon>rosids</taxon>
        <taxon>fabids</taxon>
        <taxon>Fagales</taxon>
        <taxon>Fagaceae</taxon>
        <taxon>Lithocarpus</taxon>
    </lineage>
</organism>
<evidence type="ECO:0000259" key="1">
    <source>
        <dbReference type="Pfam" id="PF12776"/>
    </source>
</evidence>
<dbReference type="Proteomes" id="UP001459277">
    <property type="component" value="Unassembled WGS sequence"/>
</dbReference>
<name>A0AAW2C327_9ROSI</name>
<dbReference type="AlphaFoldDB" id="A0AAW2C327"/>
<dbReference type="Pfam" id="PF12776">
    <property type="entry name" value="Myb_DNA-bind_3"/>
    <property type="match status" value="1"/>
</dbReference>
<accession>A0AAW2C327</accession>
<evidence type="ECO:0000313" key="3">
    <source>
        <dbReference type="Proteomes" id="UP001459277"/>
    </source>
</evidence>
<sequence>MAGDLRRWGDDCVDNLYDIVFSQFLLGNFAARLPRKPLWDVITNTLNAQTGKDFHKRLRGKQHKWSQLLNHSGLGWDKATQAVTCTDKVWAHVVAADRNTNNLQMKGCLDYDKLKQLFAHSIANGHLQISSNTPALNSDEERALKEELATDAAPIHFDDDCYTPNLNSIPRTTEETNVVDQTQVAGKCPKQEASAKGKKVAKVDKVSEMIVALKEYTAMMKERFSGNRGKSSGTSEQFA</sequence>
<comment type="caution">
    <text evidence="2">The sequence shown here is derived from an EMBL/GenBank/DDBJ whole genome shotgun (WGS) entry which is preliminary data.</text>
</comment>
<dbReference type="InterPro" id="IPR024752">
    <property type="entry name" value="Myb/SANT-like_dom"/>
</dbReference>
<reference evidence="2 3" key="1">
    <citation type="submission" date="2024-01" db="EMBL/GenBank/DDBJ databases">
        <title>A telomere-to-telomere, gap-free genome of sweet tea (Lithocarpus litseifolius).</title>
        <authorList>
            <person name="Zhou J."/>
        </authorList>
    </citation>
    <scope>NUCLEOTIDE SEQUENCE [LARGE SCALE GENOMIC DNA]</scope>
    <source>
        <strain evidence="2">Zhou-2022a</strain>
        <tissue evidence="2">Leaf</tissue>
    </source>
</reference>
<dbReference type="InterPro" id="IPR045026">
    <property type="entry name" value="LIMYB"/>
</dbReference>
<dbReference type="EMBL" id="JAZDWU010000009">
    <property type="protein sequence ID" value="KAK9992502.1"/>
    <property type="molecule type" value="Genomic_DNA"/>
</dbReference>
<evidence type="ECO:0000313" key="2">
    <source>
        <dbReference type="EMBL" id="KAK9992502.1"/>
    </source>
</evidence>
<gene>
    <name evidence="2" type="ORF">SO802_027487</name>
</gene>